<dbReference type="AlphaFoldDB" id="A0A453N192"/>
<dbReference type="PANTHER" id="PTHR31953">
    <property type="entry name" value="BETA-FRUCTOFURANOSIDASE, INSOLUBLE ISOENZYME CWINV1-RELATED"/>
    <property type="match status" value="1"/>
</dbReference>
<reference evidence="2" key="4">
    <citation type="submission" date="2019-03" db="UniProtKB">
        <authorList>
            <consortium name="EnsemblPlants"/>
        </authorList>
    </citation>
    <scope>IDENTIFICATION</scope>
</reference>
<evidence type="ECO:0000313" key="3">
    <source>
        <dbReference type="Proteomes" id="UP000015105"/>
    </source>
</evidence>
<accession>A0A453N192</accession>
<dbReference type="Gramene" id="AET6Gv20172900.8">
    <property type="protein sequence ID" value="AET6Gv20172900.8"/>
    <property type="gene ID" value="AET6Gv20172900"/>
</dbReference>
<protein>
    <recommendedName>
        <fullName evidence="1">Glycosyl hydrolase family 32 C-terminal domain-containing protein</fullName>
    </recommendedName>
</protein>
<reference evidence="3" key="2">
    <citation type="journal article" date="2017" name="Nat. Plants">
        <title>The Aegilops tauschii genome reveals multiple impacts of transposons.</title>
        <authorList>
            <person name="Zhao G."/>
            <person name="Zou C."/>
            <person name="Li K."/>
            <person name="Wang K."/>
            <person name="Li T."/>
            <person name="Gao L."/>
            <person name="Zhang X."/>
            <person name="Wang H."/>
            <person name="Yang Z."/>
            <person name="Liu X."/>
            <person name="Jiang W."/>
            <person name="Mao L."/>
            <person name="Kong X."/>
            <person name="Jiao Y."/>
            <person name="Jia J."/>
        </authorList>
    </citation>
    <scope>NUCLEOTIDE SEQUENCE [LARGE SCALE GENOMIC DNA]</scope>
    <source>
        <strain evidence="3">cv. AL8/78</strain>
    </source>
</reference>
<sequence>MDEADAFDPSWLLNTEKHCREADASAPGGLGPFGLVVLASDDMEEHTAVHFRVFFLVYRSSLRSGLYTPAYGGFFEFDLEKEKKISLRTLVRPWVFFLLTHSYHSCVIIRQRCSNSHGSPVQIDRSAVESFGGGGRVCIMARVYPVALVDDRGAHMYAFNNGTTAVMVSQLKAWSMKRAQVNVKKG</sequence>
<name>A0A453N192_AEGTS</name>
<dbReference type="InterPro" id="IPR013320">
    <property type="entry name" value="ConA-like_dom_sf"/>
</dbReference>
<evidence type="ECO:0000313" key="2">
    <source>
        <dbReference type="EnsemblPlants" id="AET6Gv20172900.8"/>
    </source>
</evidence>
<dbReference type="SUPFAM" id="SSF49899">
    <property type="entry name" value="Concanavalin A-like lectins/glucanases"/>
    <property type="match status" value="2"/>
</dbReference>
<dbReference type="EnsemblPlants" id="AET6Gv20172900.8">
    <property type="protein sequence ID" value="AET6Gv20172900.8"/>
    <property type="gene ID" value="AET6Gv20172900"/>
</dbReference>
<dbReference type="InterPro" id="IPR050551">
    <property type="entry name" value="Fructan_Metab_Enzymes"/>
</dbReference>
<evidence type="ECO:0000259" key="1">
    <source>
        <dbReference type="Pfam" id="PF08244"/>
    </source>
</evidence>
<dbReference type="Gene3D" id="2.60.120.560">
    <property type="entry name" value="Exo-inulinase, domain 1"/>
    <property type="match status" value="2"/>
</dbReference>
<reference evidence="3" key="1">
    <citation type="journal article" date="2014" name="Science">
        <title>Ancient hybridizations among the ancestral genomes of bread wheat.</title>
        <authorList>
            <consortium name="International Wheat Genome Sequencing Consortium,"/>
            <person name="Marcussen T."/>
            <person name="Sandve S.R."/>
            <person name="Heier L."/>
            <person name="Spannagl M."/>
            <person name="Pfeifer M."/>
            <person name="Jakobsen K.S."/>
            <person name="Wulff B.B."/>
            <person name="Steuernagel B."/>
            <person name="Mayer K.F."/>
            <person name="Olsen O.A."/>
        </authorList>
    </citation>
    <scope>NUCLEOTIDE SEQUENCE [LARGE SCALE GENOMIC DNA]</scope>
    <source>
        <strain evidence="3">cv. AL8/78</strain>
    </source>
</reference>
<feature type="domain" description="Glycosyl hydrolase family 32 C-terminal" evidence="1">
    <location>
        <begin position="123"/>
        <end position="175"/>
    </location>
</feature>
<keyword evidence="3" id="KW-1185">Reference proteome</keyword>
<dbReference type="InterPro" id="IPR013189">
    <property type="entry name" value="Glyco_hydro_32_C"/>
</dbReference>
<dbReference type="Proteomes" id="UP000015105">
    <property type="component" value="Chromosome 6D"/>
</dbReference>
<dbReference type="Pfam" id="PF08244">
    <property type="entry name" value="Glyco_hydro_32C"/>
    <property type="match status" value="1"/>
</dbReference>
<organism evidence="2 3">
    <name type="scientific">Aegilops tauschii subsp. strangulata</name>
    <name type="common">Goatgrass</name>
    <dbReference type="NCBI Taxonomy" id="200361"/>
    <lineage>
        <taxon>Eukaryota</taxon>
        <taxon>Viridiplantae</taxon>
        <taxon>Streptophyta</taxon>
        <taxon>Embryophyta</taxon>
        <taxon>Tracheophyta</taxon>
        <taxon>Spermatophyta</taxon>
        <taxon>Magnoliopsida</taxon>
        <taxon>Liliopsida</taxon>
        <taxon>Poales</taxon>
        <taxon>Poaceae</taxon>
        <taxon>BOP clade</taxon>
        <taxon>Pooideae</taxon>
        <taxon>Triticodae</taxon>
        <taxon>Triticeae</taxon>
        <taxon>Triticinae</taxon>
        <taxon>Aegilops</taxon>
    </lineage>
</organism>
<reference evidence="2" key="3">
    <citation type="journal article" date="2017" name="Nature">
        <title>Genome sequence of the progenitor of the wheat D genome Aegilops tauschii.</title>
        <authorList>
            <person name="Luo M.C."/>
            <person name="Gu Y.Q."/>
            <person name="Puiu D."/>
            <person name="Wang H."/>
            <person name="Twardziok S.O."/>
            <person name="Deal K.R."/>
            <person name="Huo N."/>
            <person name="Zhu T."/>
            <person name="Wang L."/>
            <person name="Wang Y."/>
            <person name="McGuire P.E."/>
            <person name="Liu S."/>
            <person name="Long H."/>
            <person name="Ramasamy R.K."/>
            <person name="Rodriguez J.C."/>
            <person name="Van S.L."/>
            <person name="Yuan L."/>
            <person name="Wang Z."/>
            <person name="Xia Z."/>
            <person name="Xiao L."/>
            <person name="Anderson O.D."/>
            <person name="Ouyang S."/>
            <person name="Liang Y."/>
            <person name="Zimin A.V."/>
            <person name="Pertea G."/>
            <person name="Qi P."/>
            <person name="Bennetzen J.L."/>
            <person name="Dai X."/>
            <person name="Dawson M.W."/>
            <person name="Muller H.G."/>
            <person name="Kugler K."/>
            <person name="Rivarola-Duarte L."/>
            <person name="Spannagl M."/>
            <person name="Mayer K.F.X."/>
            <person name="Lu F.H."/>
            <person name="Bevan M.W."/>
            <person name="Leroy P."/>
            <person name="Li P."/>
            <person name="You F.M."/>
            <person name="Sun Q."/>
            <person name="Liu Z."/>
            <person name="Lyons E."/>
            <person name="Wicker T."/>
            <person name="Salzberg S.L."/>
            <person name="Devos K.M."/>
            <person name="Dvorak J."/>
        </authorList>
    </citation>
    <scope>NUCLEOTIDE SEQUENCE [LARGE SCALE GENOMIC DNA]</scope>
    <source>
        <strain evidence="2">cv. AL8/78</strain>
    </source>
</reference>
<proteinExistence type="predicted"/>
<reference evidence="2" key="5">
    <citation type="journal article" date="2021" name="G3 (Bethesda)">
        <title>Aegilops tauschii genome assembly Aet v5.0 features greater sequence contiguity and improved annotation.</title>
        <authorList>
            <person name="Wang L."/>
            <person name="Zhu T."/>
            <person name="Rodriguez J.C."/>
            <person name="Deal K.R."/>
            <person name="Dubcovsky J."/>
            <person name="McGuire P.E."/>
            <person name="Lux T."/>
            <person name="Spannagl M."/>
            <person name="Mayer K.F.X."/>
            <person name="Baldrich P."/>
            <person name="Meyers B.C."/>
            <person name="Huo N."/>
            <person name="Gu Y.Q."/>
            <person name="Zhou H."/>
            <person name="Devos K.M."/>
            <person name="Bennetzen J.L."/>
            <person name="Unver T."/>
            <person name="Budak H."/>
            <person name="Gulick P.J."/>
            <person name="Galiba G."/>
            <person name="Kalapos B."/>
            <person name="Nelson D.R."/>
            <person name="Li P."/>
            <person name="You F.M."/>
            <person name="Luo M.C."/>
            <person name="Dvorak J."/>
        </authorList>
    </citation>
    <scope>NUCLEOTIDE SEQUENCE [LARGE SCALE GENOMIC DNA]</scope>
    <source>
        <strain evidence="2">cv. AL8/78</strain>
    </source>
</reference>